<feature type="compositionally biased region" description="Basic and acidic residues" evidence="1">
    <location>
        <begin position="105"/>
        <end position="119"/>
    </location>
</feature>
<dbReference type="AlphaFoldDB" id="A0A347WEQ7"/>
<feature type="signal peptide" evidence="2">
    <location>
        <begin position="1"/>
        <end position="24"/>
    </location>
</feature>
<evidence type="ECO:0000256" key="1">
    <source>
        <dbReference type="SAM" id="MobiDB-lite"/>
    </source>
</evidence>
<evidence type="ECO:0000313" key="3">
    <source>
        <dbReference type="EMBL" id="AXY23350.1"/>
    </source>
</evidence>
<gene>
    <name evidence="3" type="ORF">CD178_02603</name>
</gene>
<organism evidence="3 4">
    <name type="scientific">Komagataeibacter saccharivorans</name>
    <dbReference type="NCBI Taxonomy" id="265959"/>
    <lineage>
        <taxon>Bacteria</taxon>
        <taxon>Pseudomonadati</taxon>
        <taxon>Pseudomonadota</taxon>
        <taxon>Alphaproteobacteria</taxon>
        <taxon>Acetobacterales</taxon>
        <taxon>Acetobacteraceae</taxon>
        <taxon>Komagataeibacter</taxon>
    </lineage>
</organism>
<feature type="compositionally biased region" description="Basic and acidic residues" evidence="1">
    <location>
        <begin position="131"/>
        <end position="153"/>
    </location>
</feature>
<dbReference type="EMBL" id="CP023036">
    <property type="protein sequence ID" value="AXY23350.1"/>
    <property type="molecule type" value="Genomic_DNA"/>
</dbReference>
<feature type="region of interest" description="Disordered" evidence="1">
    <location>
        <begin position="95"/>
        <end position="160"/>
    </location>
</feature>
<dbReference type="PROSITE" id="PS51257">
    <property type="entry name" value="PROKAR_LIPOPROTEIN"/>
    <property type="match status" value="1"/>
</dbReference>
<accession>A0A347WEQ7</accession>
<protein>
    <recommendedName>
        <fullName evidence="5">Lipoprotein</fullName>
    </recommendedName>
</protein>
<dbReference type="KEGG" id="ksc:CD178_02603"/>
<reference evidence="3 4" key="1">
    <citation type="submission" date="2017-08" db="EMBL/GenBank/DDBJ databases">
        <title>Complete genome sequence of Gluconacetobacter saccharivorans CV1 isolated from Fermented Vinegar.</title>
        <authorList>
            <person name="Kim S.-Y."/>
        </authorList>
    </citation>
    <scope>NUCLEOTIDE SEQUENCE [LARGE SCALE GENOMIC DNA]</scope>
    <source>
        <strain evidence="3 4">CV1</strain>
    </source>
</reference>
<evidence type="ECO:0000313" key="4">
    <source>
        <dbReference type="Proteomes" id="UP000264120"/>
    </source>
</evidence>
<dbReference type="RefSeq" id="WP_102323710.1">
    <property type="nucleotide sequence ID" value="NZ_CP023036.1"/>
</dbReference>
<sequence length="160" mass="16460">MIFVPRGHIRAATLFSFVLPMALAACHNRPGGEVCRRVPLPHDAAAADVDRGIHGSVTSGFGVGGGPGMMGGGMMPGGGMAGNGLFNRGMMDNGMAGEYGPPDGMDMRRGAPPEHERMVSRCPPPGPSRGHGPDHDGPGSATVDHHESVDVSKIRIGNSD</sequence>
<feature type="chain" id="PRO_5016963907" description="Lipoprotein" evidence="2">
    <location>
        <begin position="25"/>
        <end position="160"/>
    </location>
</feature>
<evidence type="ECO:0000256" key="2">
    <source>
        <dbReference type="SAM" id="SignalP"/>
    </source>
</evidence>
<name>A0A347WEQ7_9PROT</name>
<evidence type="ECO:0008006" key="5">
    <source>
        <dbReference type="Google" id="ProtNLM"/>
    </source>
</evidence>
<proteinExistence type="predicted"/>
<keyword evidence="4" id="KW-1185">Reference proteome</keyword>
<keyword evidence="2" id="KW-0732">Signal</keyword>
<dbReference type="Proteomes" id="UP000264120">
    <property type="component" value="Chromosome"/>
</dbReference>